<dbReference type="RefSeq" id="WP_345151485.1">
    <property type="nucleotide sequence ID" value="NZ_BAABEO010000019.1"/>
</dbReference>
<gene>
    <name evidence="1" type="ORF">GCM10023081_27090</name>
</gene>
<sequence length="135" mass="14569">MEHDGPFDGSWSYRSFRNDPDLSTEFNALRFGAGTLELATPEFGRLAGSLGGEGWRLELAGGYSYGNPFTLRFQGSGQIGGELWVYDYLGYLIPLWPSGVDQRSAIAGSVIRTVPHSGGQAKAGFVASFIAVRQS</sequence>
<keyword evidence="2" id="KW-1185">Reference proteome</keyword>
<protein>
    <submittedName>
        <fullName evidence="1">Uncharacterized protein</fullName>
    </submittedName>
</protein>
<reference evidence="2" key="1">
    <citation type="journal article" date="2019" name="Int. J. Syst. Evol. Microbiol.">
        <title>The Global Catalogue of Microorganisms (GCM) 10K type strain sequencing project: providing services to taxonomists for standard genome sequencing and annotation.</title>
        <authorList>
            <consortium name="The Broad Institute Genomics Platform"/>
            <consortium name="The Broad Institute Genome Sequencing Center for Infectious Disease"/>
            <person name="Wu L."/>
            <person name="Ma J."/>
        </authorList>
    </citation>
    <scope>NUCLEOTIDE SEQUENCE [LARGE SCALE GENOMIC DNA]</scope>
    <source>
        <strain evidence="2">JCM 30742</strain>
    </source>
</reference>
<proteinExistence type="predicted"/>
<organism evidence="1 2">
    <name type="scientific">Arthrobacter ginkgonis</name>
    <dbReference type="NCBI Taxonomy" id="1630594"/>
    <lineage>
        <taxon>Bacteria</taxon>
        <taxon>Bacillati</taxon>
        <taxon>Actinomycetota</taxon>
        <taxon>Actinomycetes</taxon>
        <taxon>Micrococcales</taxon>
        <taxon>Micrococcaceae</taxon>
        <taxon>Arthrobacter</taxon>
    </lineage>
</organism>
<dbReference type="Proteomes" id="UP001500752">
    <property type="component" value="Unassembled WGS sequence"/>
</dbReference>
<accession>A0ABP7CGK0</accession>
<evidence type="ECO:0000313" key="2">
    <source>
        <dbReference type="Proteomes" id="UP001500752"/>
    </source>
</evidence>
<name>A0ABP7CGK0_9MICC</name>
<evidence type="ECO:0000313" key="1">
    <source>
        <dbReference type="EMBL" id="GAA3688338.1"/>
    </source>
</evidence>
<dbReference type="EMBL" id="BAABEO010000019">
    <property type="protein sequence ID" value="GAA3688338.1"/>
    <property type="molecule type" value="Genomic_DNA"/>
</dbReference>
<comment type="caution">
    <text evidence="1">The sequence shown here is derived from an EMBL/GenBank/DDBJ whole genome shotgun (WGS) entry which is preliminary data.</text>
</comment>